<dbReference type="PANTHER" id="PTHR15157:SF13">
    <property type="entry name" value="AUTOPHAGY-RELATED PROTEIN 14"/>
    <property type="match status" value="1"/>
</dbReference>
<feature type="compositionally biased region" description="Polar residues" evidence="5">
    <location>
        <begin position="264"/>
        <end position="276"/>
    </location>
</feature>
<dbReference type="GO" id="GO:0032991">
    <property type="term" value="C:protein-containing complex"/>
    <property type="evidence" value="ECO:0007669"/>
    <property type="project" value="UniProtKB-ARBA"/>
</dbReference>
<feature type="compositionally biased region" description="Basic and acidic residues" evidence="5">
    <location>
        <begin position="377"/>
        <end position="390"/>
    </location>
</feature>
<feature type="coiled-coil region" evidence="4">
    <location>
        <begin position="88"/>
        <end position="115"/>
    </location>
</feature>
<reference evidence="6 7" key="1">
    <citation type="submission" date="2016-04" db="EMBL/GenBank/DDBJ databases">
        <title>A degradative enzymes factory behind the ericoid mycorrhizal symbiosis.</title>
        <authorList>
            <consortium name="DOE Joint Genome Institute"/>
            <person name="Martino E."/>
            <person name="Morin E."/>
            <person name="Grelet G."/>
            <person name="Kuo A."/>
            <person name="Kohler A."/>
            <person name="Daghino S."/>
            <person name="Barry K."/>
            <person name="Choi C."/>
            <person name="Cichocki N."/>
            <person name="Clum A."/>
            <person name="Copeland A."/>
            <person name="Hainaut M."/>
            <person name="Haridas S."/>
            <person name="Labutti K."/>
            <person name="Lindquist E."/>
            <person name="Lipzen A."/>
            <person name="Khouja H.-R."/>
            <person name="Murat C."/>
            <person name="Ohm R."/>
            <person name="Olson A."/>
            <person name="Spatafora J."/>
            <person name="Veneault-Fourrey C."/>
            <person name="Henrissat B."/>
            <person name="Grigoriev I."/>
            <person name="Martin F."/>
            <person name="Perotto S."/>
        </authorList>
    </citation>
    <scope>NUCLEOTIDE SEQUENCE [LARGE SCALE GENOMIC DNA]</scope>
    <source>
        <strain evidence="6 7">E</strain>
    </source>
</reference>
<keyword evidence="7" id="KW-1185">Reference proteome</keyword>
<evidence type="ECO:0000313" key="7">
    <source>
        <dbReference type="Proteomes" id="UP000235371"/>
    </source>
</evidence>
<dbReference type="Proteomes" id="UP000235371">
    <property type="component" value="Unassembled WGS sequence"/>
</dbReference>
<dbReference type="AlphaFoldDB" id="A0A2J6TEC5"/>
<proteinExistence type="inferred from homology"/>
<sequence length="515" mass="56419">MQCDICFRTGGSRLPFLCPTDARNRLYEPRIQNARVLLEKDALDQQITTLLSPKAQSTGDKGNSLQGPANGPNCASILAERERTVDRTQQIITQADELRAKVESAREKIAKKKALLARRKSDLASALNGVDSRRTRQVEDVEKGLRMTKYKWNQGHGTTAASRAFLCGEAAKLYGLKRAGRNSGSEEYKIGGVSIVDLRTMNTASPAQISTALSHIVHLLMLSTHYLAIRLPAEITLPHRDYPLPTIFNLTSSYKHADVPFPGTSGQSSNTSPTASRQPEQPNQPRPRPLFIKKPLPLLATEDPSGYGLFLEGVTLLAYDVAWVCKSQGIPVGEDKEPSFEDICNIGKNLYNLLLGSRPRPAPPSRVPSAQTTPTKGTRDTETETEDRKNAPAATMGQYSHGSAHSFLGNAEGTYFIRSWKLPNPMKLAGELKLKLLSEVANAEWEVLDEDAWHVEDEMGDDGVVVGARKEGDKAPGLGMQSFMSMRTVMEAVEMVGGDGARKPGMNGWTKLKPR</sequence>
<feature type="region of interest" description="Disordered" evidence="5">
    <location>
        <begin position="355"/>
        <end position="398"/>
    </location>
</feature>
<name>A0A2J6TEC5_9HELO</name>
<feature type="compositionally biased region" description="Low complexity" evidence="5">
    <location>
        <begin position="367"/>
        <end position="376"/>
    </location>
</feature>
<protein>
    <recommendedName>
        <fullName evidence="2">Autophagy-related protein 14</fullName>
    </recommendedName>
</protein>
<evidence type="ECO:0000256" key="3">
    <source>
        <dbReference type="ARBA" id="ARBA00023054"/>
    </source>
</evidence>
<evidence type="ECO:0000256" key="5">
    <source>
        <dbReference type="SAM" id="MobiDB-lite"/>
    </source>
</evidence>
<dbReference type="GeneID" id="36586101"/>
<dbReference type="GO" id="GO:0005768">
    <property type="term" value="C:endosome"/>
    <property type="evidence" value="ECO:0007669"/>
    <property type="project" value="TreeGrafter"/>
</dbReference>
<accession>A0A2J6TEC5</accession>
<dbReference type="InterPro" id="IPR018791">
    <property type="entry name" value="UV_resistance/autophagy_Atg14"/>
</dbReference>
<evidence type="ECO:0000256" key="2">
    <source>
        <dbReference type="ARBA" id="ARBA00013807"/>
    </source>
</evidence>
<evidence type="ECO:0000313" key="6">
    <source>
        <dbReference type="EMBL" id="PMD61385.1"/>
    </source>
</evidence>
<dbReference type="GO" id="GO:0035493">
    <property type="term" value="P:SNARE complex assembly"/>
    <property type="evidence" value="ECO:0007669"/>
    <property type="project" value="TreeGrafter"/>
</dbReference>
<dbReference type="RefSeq" id="XP_024738289.1">
    <property type="nucleotide sequence ID" value="XM_024878024.1"/>
</dbReference>
<comment type="similarity">
    <text evidence="1">Belongs to the ATG14 family.</text>
</comment>
<dbReference type="InParanoid" id="A0A2J6TEC5"/>
<dbReference type="GO" id="GO:0000149">
    <property type="term" value="F:SNARE binding"/>
    <property type="evidence" value="ECO:0007669"/>
    <property type="project" value="TreeGrafter"/>
</dbReference>
<dbReference type="GO" id="GO:0000323">
    <property type="term" value="C:lytic vacuole"/>
    <property type="evidence" value="ECO:0007669"/>
    <property type="project" value="TreeGrafter"/>
</dbReference>
<feature type="region of interest" description="Disordered" evidence="5">
    <location>
        <begin position="259"/>
        <end position="291"/>
    </location>
</feature>
<organism evidence="6 7">
    <name type="scientific">Hyaloscypha bicolor E</name>
    <dbReference type="NCBI Taxonomy" id="1095630"/>
    <lineage>
        <taxon>Eukaryota</taxon>
        <taxon>Fungi</taxon>
        <taxon>Dikarya</taxon>
        <taxon>Ascomycota</taxon>
        <taxon>Pezizomycotina</taxon>
        <taxon>Leotiomycetes</taxon>
        <taxon>Helotiales</taxon>
        <taxon>Hyaloscyphaceae</taxon>
        <taxon>Hyaloscypha</taxon>
        <taxon>Hyaloscypha bicolor</taxon>
    </lineage>
</organism>
<dbReference type="PANTHER" id="PTHR15157">
    <property type="entry name" value="UV RADIATION RESISTANCE-ASSOCIATED GENE PROTEIN"/>
    <property type="match status" value="1"/>
</dbReference>
<dbReference type="EMBL" id="KZ613786">
    <property type="protein sequence ID" value="PMD61385.1"/>
    <property type="molecule type" value="Genomic_DNA"/>
</dbReference>
<dbReference type="OrthoDB" id="16772at2759"/>
<evidence type="ECO:0000256" key="1">
    <source>
        <dbReference type="ARBA" id="ARBA00009574"/>
    </source>
</evidence>
<gene>
    <name evidence="6" type="ORF">K444DRAFT_587433</name>
</gene>
<keyword evidence="3 4" id="KW-0175">Coiled coil</keyword>
<evidence type="ECO:0000256" key="4">
    <source>
        <dbReference type="SAM" id="Coils"/>
    </source>
</evidence>
<dbReference type="Pfam" id="PF10186">
    <property type="entry name" value="ATG14"/>
    <property type="match status" value="1"/>
</dbReference>